<reference evidence="3" key="1">
    <citation type="submission" date="2023-06" db="EMBL/GenBank/DDBJ databases">
        <title>Conoideocrella luteorostrata (Hypocreales: Clavicipitaceae), a potential biocontrol fungus for elongate hemlock scale in United States Christmas tree production areas.</title>
        <authorList>
            <person name="Barrett H."/>
            <person name="Lovett B."/>
            <person name="Macias A.M."/>
            <person name="Stajich J.E."/>
            <person name="Kasson M.T."/>
        </authorList>
    </citation>
    <scope>NUCLEOTIDE SEQUENCE</scope>
    <source>
        <strain evidence="3">ARSEF 14590</strain>
    </source>
</reference>
<dbReference type="InterPro" id="IPR031259">
    <property type="entry name" value="ILBP"/>
</dbReference>
<comment type="caution">
    <text evidence="3">The sequence shown here is derived from an EMBL/GenBank/DDBJ whole genome shotgun (WGS) entry which is preliminary data.</text>
</comment>
<evidence type="ECO:0000313" key="4">
    <source>
        <dbReference type="Proteomes" id="UP001251528"/>
    </source>
</evidence>
<gene>
    <name evidence="3" type="ORF">QQS21_010113</name>
</gene>
<dbReference type="Pfam" id="PF00061">
    <property type="entry name" value="Lipocalin"/>
    <property type="match status" value="1"/>
</dbReference>
<organism evidence="3 4">
    <name type="scientific">Conoideocrella luteorostrata</name>
    <dbReference type="NCBI Taxonomy" id="1105319"/>
    <lineage>
        <taxon>Eukaryota</taxon>
        <taxon>Fungi</taxon>
        <taxon>Dikarya</taxon>
        <taxon>Ascomycota</taxon>
        <taxon>Pezizomycotina</taxon>
        <taxon>Sordariomycetes</taxon>
        <taxon>Hypocreomycetidae</taxon>
        <taxon>Hypocreales</taxon>
        <taxon>Clavicipitaceae</taxon>
        <taxon>Conoideocrella</taxon>
    </lineage>
</organism>
<evidence type="ECO:0000256" key="1">
    <source>
        <dbReference type="ARBA" id="ARBA00008390"/>
    </source>
</evidence>
<comment type="similarity">
    <text evidence="1">Belongs to the calycin superfamily. Fatty-acid binding protein (FABP) family.</text>
</comment>
<dbReference type="EMBL" id="JASWJB010000281">
    <property type="protein sequence ID" value="KAK2592194.1"/>
    <property type="molecule type" value="Genomic_DNA"/>
</dbReference>
<dbReference type="PRINTS" id="PR00178">
    <property type="entry name" value="FATTYACIDBP"/>
</dbReference>
<protein>
    <recommendedName>
        <fullName evidence="2">Lipocalin/cytosolic fatty-acid binding domain-containing protein</fullName>
    </recommendedName>
</protein>
<dbReference type="Gene3D" id="2.40.128.20">
    <property type="match status" value="1"/>
</dbReference>
<dbReference type="Proteomes" id="UP001251528">
    <property type="component" value="Unassembled WGS sequence"/>
</dbReference>
<accession>A0AAJ0CFV1</accession>
<dbReference type="GO" id="GO:0008289">
    <property type="term" value="F:lipid binding"/>
    <property type="evidence" value="ECO:0007669"/>
    <property type="project" value="InterPro"/>
</dbReference>
<proteinExistence type="inferred from homology"/>
<dbReference type="InterPro" id="IPR000463">
    <property type="entry name" value="Fatty_acid-bd"/>
</dbReference>
<name>A0AAJ0CFV1_9HYPO</name>
<dbReference type="InterPro" id="IPR012674">
    <property type="entry name" value="Calycin"/>
</dbReference>
<feature type="domain" description="Lipocalin/cytosolic fatty-acid binding" evidence="2">
    <location>
        <begin position="6"/>
        <end position="130"/>
    </location>
</feature>
<evidence type="ECO:0000259" key="2">
    <source>
        <dbReference type="Pfam" id="PF00061"/>
    </source>
</evidence>
<dbReference type="InterPro" id="IPR000566">
    <property type="entry name" value="Lipocln_cytosolic_FA-bd_dom"/>
</dbReference>
<sequence>MDQFHGLWTQESCDNVDAFLSAIGIGWGLRTVAKTQSPSVEFSTAEDGTITFKTMTTFKTDEQKFQLGEEYEETRLDSKIVKTTANIENGALVFHKKGDKKEYSVTFSVEGDKLTSVYVVDNIKSVRILKRA</sequence>
<dbReference type="AlphaFoldDB" id="A0AAJ0CFV1"/>
<evidence type="ECO:0000313" key="3">
    <source>
        <dbReference type="EMBL" id="KAK2592194.1"/>
    </source>
</evidence>
<dbReference type="CDD" id="cd00742">
    <property type="entry name" value="FABP"/>
    <property type="match status" value="1"/>
</dbReference>
<keyword evidence="4" id="KW-1185">Reference proteome</keyword>
<dbReference type="SUPFAM" id="SSF50814">
    <property type="entry name" value="Lipocalins"/>
    <property type="match status" value="1"/>
</dbReference>
<dbReference type="PANTHER" id="PTHR11955">
    <property type="entry name" value="FATTY ACID BINDING PROTEIN"/>
    <property type="match status" value="1"/>
</dbReference>